<feature type="transmembrane region" description="Helical" evidence="6">
    <location>
        <begin position="306"/>
        <end position="326"/>
    </location>
</feature>
<organism evidence="7 8">
    <name type="scientific">Candidatus Dojkabacteria bacterium</name>
    <dbReference type="NCBI Taxonomy" id="2099670"/>
    <lineage>
        <taxon>Bacteria</taxon>
        <taxon>Candidatus Dojkabacteria</taxon>
    </lineage>
</organism>
<reference evidence="7" key="2">
    <citation type="journal article" date="2021" name="Microbiome">
        <title>Successional dynamics and alternative stable states in a saline activated sludge microbial community over 9 years.</title>
        <authorList>
            <person name="Wang Y."/>
            <person name="Ye J."/>
            <person name="Ju F."/>
            <person name="Liu L."/>
            <person name="Boyd J.A."/>
            <person name="Deng Y."/>
            <person name="Parks D.H."/>
            <person name="Jiang X."/>
            <person name="Yin X."/>
            <person name="Woodcroft B.J."/>
            <person name="Tyson G.W."/>
            <person name="Hugenholtz P."/>
            <person name="Polz M.F."/>
            <person name="Zhang T."/>
        </authorList>
    </citation>
    <scope>NUCLEOTIDE SEQUENCE</scope>
    <source>
        <strain evidence="7">HKST-UBA11</strain>
    </source>
</reference>
<dbReference type="PANTHER" id="PTHR37467:SF1">
    <property type="entry name" value="EXPORTED CALCIUM-BINDING GLYCOPROTEIN"/>
    <property type="match status" value="1"/>
</dbReference>
<dbReference type="InterPro" id="IPR028974">
    <property type="entry name" value="TSP_type-3_rpt"/>
</dbReference>
<comment type="subcellular location">
    <subcellularLocation>
        <location evidence="1">Secreted</location>
    </subcellularLocation>
</comment>
<keyword evidence="3" id="KW-0732">Signal</keyword>
<evidence type="ECO:0000256" key="1">
    <source>
        <dbReference type="ARBA" id="ARBA00004613"/>
    </source>
</evidence>
<keyword evidence="6" id="KW-0812">Transmembrane</keyword>
<keyword evidence="6" id="KW-1133">Transmembrane helix</keyword>
<name>A0A955L7D5_9BACT</name>
<dbReference type="InterPro" id="IPR053180">
    <property type="entry name" value="Ca-binding_acidic-repeat"/>
</dbReference>
<dbReference type="GO" id="GO:0005509">
    <property type="term" value="F:calcium ion binding"/>
    <property type="evidence" value="ECO:0007669"/>
    <property type="project" value="InterPro"/>
</dbReference>
<evidence type="ECO:0008006" key="9">
    <source>
        <dbReference type="Google" id="ProtNLM"/>
    </source>
</evidence>
<feature type="region of interest" description="Disordered" evidence="5">
    <location>
        <begin position="138"/>
        <end position="157"/>
    </location>
</feature>
<accession>A0A955L7D5</accession>
<feature type="region of interest" description="Disordered" evidence="5">
    <location>
        <begin position="211"/>
        <end position="236"/>
    </location>
</feature>
<reference evidence="7" key="1">
    <citation type="submission" date="2020-04" db="EMBL/GenBank/DDBJ databases">
        <authorList>
            <person name="Zhang T."/>
        </authorList>
    </citation>
    <scope>NUCLEOTIDE SEQUENCE</scope>
    <source>
        <strain evidence="7">HKST-UBA11</strain>
    </source>
</reference>
<dbReference type="InterPro" id="IPR018247">
    <property type="entry name" value="EF_Hand_1_Ca_BS"/>
</dbReference>
<evidence type="ECO:0000256" key="3">
    <source>
        <dbReference type="ARBA" id="ARBA00022729"/>
    </source>
</evidence>
<feature type="compositionally biased region" description="Acidic residues" evidence="5">
    <location>
        <begin position="146"/>
        <end position="157"/>
    </location>
</feature>
<dbReference type="InterPro" id="IPR059100">
    <property type="entry name" value="TSP3_bac"/>
</dbReference>
<dbReference type="PANTHER" id="PTHR37467">
    <property type="entry name" value="EXPORTED CALCIUM-BINDING GLYCOPROTEIN-RELATED"/>
    <property type="match status" value="1"/>
</dbReference>
<sequence length="357" mass="40157">MKLIDRTTILVYFLVLLGIAAVMNPLQAQEMQDLELTDVHSSSIPSSTVETVEVILYAQAKNNSDRDIYGYVQFQLNESDYGEKQPISVLSGQTDSVFFKTLLPPGNQIISAYILSEDSQIEFDKEVVKEIFVDRDYDGDKVGNQEDPDDDNDGLLDADEIYQGTDQFNPDSDGDGIPDGKDSYPLRIGEPTVLSDNDAILSEEEVVINNEVPEEHEDQITGNSTPIDSDNDGLSDEDEIRFKTNVEKVDTDNDGLSDGEEVHEYSPDPLSPDSDNDGYMDAEEVELGTDPREFEWFKNIITYQRWILLIIAGLIFVPIGILLLVLKEKQSHDEETDKLLRTHSRKKSVTVLSREKH</sequence>
<feature type="region of interest" description="Disordered" evidence="5">
    <location>
        <begin position="164"/>
        <end position="187"/>
    </location>
</feature>
<evidence type="ECO:0000256" key="4">
    <source>
        <dbReference type="ARBA" id="ARBA00022837"/>
    </source>
</evidence>
<dbReference type="SUPFAM" id="SSF103647">
    <property type="entry name" value="TSP type-3 repeat"/>
    <property type="match status" value="2"/>
</dbReference>
<proteinExistence type="predicted"/>
<evidence type="ECO:0000313" key="8">
    <source>
        <dbReference type="Proteomes" id="UP000754563"/>
    </source>
</evidence>
<evidence type="ECO:0000256" key="6">
    <source>
        <dbReference type="SAM" id="Phobius"/>
    </source>
</evidence>
<protein>
    <recommendedName>
        <fullName evidence="9">EF-hand domain-containing protein</fullName>
    </recommendedName>
</protein>
<evidence type="ECO:0000256" key="2">
    <source>
        <dbReference type="ARBA" id="ARBA00022525"/>
    </source>
</evidence>
<evidence type="ECO:0000256" key="5">
    <source>
        <dbReference type="SAM" id="MobiDB-lite"/>
    </source>
</evidence>
<comment type="caution">
    <text evidence="7">The sequence shown here is derived from an EMBL/GenBank/DDBJ whole genome shotgun (WGS) entry which is preliminary data.</text>
</comment>
<feature type="region of interest" description="Disordered" evidence="5">
    <location>
        <begin position="248"/>
        <end position="276"/>
    </location>
</feature>
<gene>
    <name evidence="7" type="ORF">KC717_00215</name>
</gene>
<dbReference type="Proteomes" id="UP000754563">
    <property type="component" value="Unassembled WGS sequence"/>
</dbReference>
<dbReference type="Pfam" id="PF18884">
    <property type="entry name" value="TSP3_bac"/>
    <property type="match status" value="4"/>
</dbReference>
<dbReference type="Gene3D" id="4.10.1080.10">
    <property type="entry name" value="TSP type-3 repeat"/>
    <property type="match status" value="1"/>
</dbReference>
<dbReference type="PROSITE" id="PS00018">
    <property type="entry name" value="EF_HAND_1"/>
    <property type="match status" value="2"/>
</dbReference>
<keyword evidence="6" id="KW-0472">Membrane</keyword>
<dbReference type="AlphaFoldDB" id="A0A955L7D5"/>
<keyword evidence="2" id="KW-0964">Secreted</keyword>
<keyword evidence="4" id="KW-0106">Calcium</keyword>
<dbReference type="EMBL" id="JAGQLH010000002">
    <property type="protein sequence ID" value="MCA9385050.1"/>
    <property type="molecule type" value="Genomic_DNA"/>
</dbReference>
<evidence type="ECO:0000313" key="7">
    <source>
        <dbReference type="EMBL" id="MCA9385050.1"/>
    </source>
</evidence>